<comment type="subcellular location">
    <subcellularLocation>
        <location evidence="2">Endomembrane system</location>
    </subcellularLocation>
    <subcellularLocation>
        <location evidence="1">Membrane</location>
        <topology evidence="1">Single-pass membrane protein</topology>
    </subcellularLocation>
</comment>
<dbReference type="PROSITE" id="PS00107">
    <property type="entry name" value="PROTEIN_KINASE_ATP"/>
    <property type="match status" value="1"/>
</dbReference>
<evidence type="ECO:0000256" key="4">
    <source>
        <dbReference type="ARBA" id="ARBA00022741"/>
    </source>
</evidence>
<evidence type="ECO:0000256" key="9">
    <source>
        <dbReference type="ARBA" id="ARBA00051243"/>
    </source>
</evidence>
<evidence type="ECO:0000313" key="15">
    <source>
        <dbReference type="Proteomes" id="UP001174909"/>
    </source>
</evidence>
<evidence type="ECO:0000256" key="6">
    <source>
        <dbReference type="ARBA" id="ARBA00022840"/>
    </source>
</evidence>
<keyword evidence="14" id="KW-0675">Receptor</keyword>
<dbReference type="InterPro" id="IPR011009">
    <property type="entry name" value="Kinase-like_dom_sf"/>
</dbReference>
<dbReference type="EMBL" id="CASHTH010004346">
    <property type="protein sequence ID" value="CAI8056304.1"/>
    <property type="molecule type" value="Genomic_DNA"/>
</dbReference>
<keyword evidence="4 10" id="KW-0547">Nucleotide-binding</keyword>
<dbReference type="InterPro" id="IPR020635">
    <property type="entry name" value="Tyr_kinase_cat_dom"/>
</dbReference>
<dbReference type="FunFam" id="1.10.510.10:FF:001512">
    <property type="entry name" value="Receptor tyrosine-protein kinase erbB-2"/>
    <property type="match status" value="1"/>
</dbReference>
<dbReference type="CDD" id="cd00192">
    <property type="entry name" value="PTKc"/>
    <property type="match status" value="1"/>
</dbReference>
<dbReference type="GO" id="GO:0043235">
    <property type="term" value="C:receptor complex"/>
    <property type="evidence" value="ECO:0007669"/>
    <property type="project" value="TreeGrafter"/>
</dbReference>
<dbReference type="PROSITE" id="PS00109">
    <property type="entry name" value="PROTEIN_KINASE_TYR"/>
    <property type="match status" value="1"/>
</dbReference>
<evidence type="ECO:0000256" key="1">
    <source>
        <dbReference type="ARBA" id="ARBA00004167"/>
    </source>
</evidence>
<feature type="compositionally biased region" description="Polar residues" evidence="11">
    <location>
        <begin position="23"/>
        <end position="34"/>
    </location>
</feature>
<organism evidence="14 15">
    <name type="scientific">Geodia barretti</name>
    <name type="common">Barrett's horny sponge</name>
    <dbReference type="NCBI Taxonomy" id="519541"/>
    <lineage>
        <taxon>Eukaryota</taxon>
        <taxon>Metazoa</taxon>
        <taxon>Porifera</taxon>
        <taxon>Demospongiae</taxon>
        <taxon>Heteroscleromorpha</taxon>
        <taxon>Tetractinellida</taxon>
        <taxon>Astrophorina</taxon>
        <taxon>Geodiidae</taxon>
        <taxon>Geodia</taxon>
    </lineage>
</organism>
<comment type="catalytic activity">
    <reaction evidence="9">
        <text>L-tyrosyl-[protein] + ATP = O-phospho-L-tyrosyl-[protein] + ADP + H(+)</text>
        <dbReference type="Rhea" id="RHEA:10596"/>
        <dbReference type="Rhea" id="RHEA-COMP:10136"/>
        <dbReference type="Rhea" id="RHEA-COMP:20101"/>
        <dbReference type="ChEBI" id="CHEBI:15378"/>
        <dbReference type="ChEBI" id="CHEBI:30616"/>
        <dbReference type="ChEBI" id="CHEBI:46858"/>
        <dbReference type="ChEBI" id="CHEBI:61978"/>
        <dbReference type="ChEBI" id="CHEBI:456216"/>
        <dbReference type="EC" id="2.7.10.1"/>
    </reaction>
</comment>
<keyword evidence="8" id="KW-0829">Tyrosine-protein kinase</keyword>
<dbReference type="Gene3D" id="1.10.510.10">
    <property type="entry name" value="Transferase(Phosphotransferase) domain 1"/>
    <property type="match status" value="1"/>
</dbReference>
<evidence type="ECO:0000256" key="5">
    <source>
        <dbReference type="ARBA" id="ARBA00022777"/>
    </source>
</evidence>
<sequence length="720" mass="80390">MAIRIRPPQPPYSVIQPPSSVIQPTSSIPTPSREVTSATITGATGSSVANTTPLPTPSLPPVVVTTANSQVSFTPSLVIAISGGSVGVLAVVVGVVLTIVIVQRRNRRTDKVDGTGTGGGITRVTSMNMERRLQENCQIQALPMNGVTYDYPTPQVHPYHVLEAPSTELNSLGNYTTMQPAGSVREGAITPMGHSSHTIRSIYDDDVTSGEHRDPEYDAPNLPPRPIHDTPFYHVLEAPGQINGQPVAQVGYDDPVELLHERQGSKEEIVNPIYNEIKPRPLPNPQMFDPASTHPYHVLENPAQVLMLNLIACHDQVNLSLQQQTGENSEAETVEEHGLYVPTAEERRRILNNPSKTTSDLQNWIKKNRAESTKKRKFFESTSTYWKPPSDADSLYNTFAQRKYREILSDQIQIVKYIGSGQFGTVNLAVWKQQYVEPMEVAVKVCRAGKNEAIKTKFLKEAAIMGQFRHPNVVKLYGVVTMSELPMIVLELMKNGDLLDYMNKNFEPGRLPPPSPTRLHSFSLQVACGMEYLSSKSFVHRDLAARNIFLNELHQCKIGDFGMARDLEDSEYYIMSRKGPLPFKWTAPEALNYRKYSTFSDCYSYGMVLYEIWSVGREPLPGITIKEVPDLVSKGFCQAPPPGCPRAIYELMVKLWNPDKRHRPTFPQIVQYLRQPEEQVLGWSEEDRGVSSQASVLGAPLEEGKNLYPTLQNAYQSSWC</sequence>
<name>A0AA35XG90_GEOBA</name>
<dbReference type="Gene3D" id="3.30.200.20">
    <property type="entry name" value="Phosphorylase Kinase, domain 1"/>
    <property type="match status" value="1"/>
</dbReference>
<evidence type="ECO:0000256" key="3">
    <source>
        <dbReference type="ARBA" id="ARBA00022679"/>
    </source>
</evidence>
<gene>
    <name evidence="14" type="ORF">GBAR_LOCUS30672</name>
</gene>
<reference evidence="14" key="1">
    <citation type="submission" date="2023-03" db="EMBL/GenBank/DDBJ databases">
        <authorList>
            <person name="Steffen K."/>
            <person name="Cardenas P."/>
        </authorList>
    </citation>
    <scope>NUCLEOTIDE SEQUENCE</scope>
</reference>
<dbReference type="InterPro" id="IPR050122">
    <property type="entry name" value="RTK"/>
</dbReference>
<dbReference type="GO" id="GO:0012505">
    <property type="term" value="C:endomembrane system"/>
    <property type="evidence" value="ECO:0007669"/>
    <property type="project" value="UniProtKB-SubCell"/>
</dbReference>
<proteinExistence type="predicted"/>
<keyword evidence="6 10" id="KW-0067">ATP-binding</keyword>
<dbReference type="InterPro" id="IPR001245">
    <property type="entry name" value="Ser-Thr/Tyr_kinase_cat_dom"/>
</dbReference>
<keyword evidence="12" id="KW-1133">Transmembrane helix</keyword>
<keyword evidence="3" id="KW-0808">Transferase</keyword>
<evidence type="ECO:0000256" key="10">
    <source>
        <dbReference type="PROSITE-ProRule" id="PRU10141"/>
    </source>
</evidence>
<evidence type="ECO:0000256" key="8">
    <source>
        <dbReference type="ARBA" id="ARBA00023137"/>
    </source>
</evidence>
<dbReference type="PANTHER" id="PTHR24416:SF631">
    <property type="entry name" value="SERINE_THREONINE_TYROSINE KINASE 1"/>
    <property type="match status" value="1"/>
</dbReference>
<dbReference type="Pfam" id="PF07714">
    <property type="entry name" value="PK_Tyr_Ser-Thr"/>
    <property type="match status" value="1"/>
</dbReference>
<dbReference type="PANTHER" id="PTHR24416">
    <property type="entry name" value="TYROSINE-PROTEIN KINASE RECEPTOR"/>
    <property type="match status" value="1"/>
</dbReference>
<dbReference type="GO" id="GO:0005524">
    <property type="term" value="F:ATP binding"/>
    <property type="evidence" value="ECO:0007669"/>
    <property type="project" value="UniProtKB-UniRule"/>
</dbReference>
<feature type="binding site" evidence="10">
    <location>
        <position position="450"/>
    </location>
    <ligand>
        <name>ATP</name>
        <dbReference type="ChEBI" id="CHEBI:30616"/>
    </ligand>
</feature>
<dbReference type="SUPFAM" id="SSF56112">
    <property type="entry name" value="Protein kinase-like (PK-like)"/>
    <property type="match status" value="1"/>
</dbReference>
<feature type="domain" description="Protein kinase" evidence="13">
    <location>
        <begin position="412"/>
        <end position="681"/>
    </location>
</feature>
<evidence type="ECO:0000256" key="11">
    <source>
        <dbReference type="SAM" id="MobiDB-lite"/>
    </source>
</evidence>
<keyword evidence="5" id="KW-0418">Kinase</keyword>
<dbReference type="PRINTS" id="PR00109">
    <property type="entry name" value="TYRKINASE"/>
</dbReference>
<evidence type="ECO:0000259" key="13">
    <source>
        <dbReference type="PROSITE" id="PS50011"/>
    </source>
</evidence>
<dbReference type="GO" id="GO:0004714">
    <property type="term" value="F:transmembrane receptor protein tyrosine kinase activity"/>
    <property type="evidence" value="ECO:0007669"/>
    <property type="project" value="UniProtKB-EC"/>
</dbReference>
<evidence type="ECO:0000313" key="14">
    <source>
        <dbReference type="EMBL" id="CAI8056304.1"/>
    </source>
</evidence>
<keyword evidence="7 12" id="KW-0472">Membrane</keyword>
<keyword evidence="15" id="KW-1185">Reference proteome</keyword>
<protein>
    <submittedName>
        <fullName evidence="14">Ephrin type-A receptor 3</fullName>
    </submittedName>
</protein>
<evidence type="ECO:0000256" key="7">
    <source>
        <dbReference type="ARBA" id="ARBA00023136"/>
    </source>
</evidence>
<dbReference type="GO" id="GO:0048468">
    <property type="term" value="P:cell development"/>
    <property type="evidence" value="ECO:0007669"/>
    <property type="project" value="UniProtKB-ARBA"/>
</dbReference>
<dbReference type="GO" id="GO:0007169">
    <property type="term" value="P:cell surface receptor protein tyrosine kinase signaling pathway"/>
    <property type="evidence" value="ECO:0007669"/>
    <property type="project" value="TreeGrafter"/>
</dbReference>
<dbReference type="SMART" id="SM00219">
    <property type="entry name" value="TyrKc"/>
    <property type="match status" value="1"/>
</dbReference>
<evidence type="ECO:0000256" key="2">
    <source>
        <dbReference type="ARBA" id="ARBA00004308"/>
    </source>
</evidence>
<feature type="region of interest" description="Disordered" evidence="11">
    <location>
        <begin position="18"/>
        <end position="37"/>
    </location>
</feature>
<comment type="caution">
    <text evidence="14">The sequence shown here is derived from an EMBL/GenBank/DDBJ whole genome shotgun (WGS) entry which is preliminary data.</text>
</comment>
<dbReference type="Proteomes" id="UP001174909">
    <property type="component" value="Unassembled WGS sequence"/>
</dbReference>
<feature type="transmembrane region" description="Helical" evidence="12">
    <location>
        <begin position="77"/>
        <end position="102"/>
    </location>
</feature>
<accession>A0AA35XG90</accession>
<evidence type="ECO:0000256" key="12">
    <source>
        <dbReference type="SAM" id="Phobius"/>
    </source>
</evidence>
<dbReference type="InterPro" id="IPR008266">
    <property type="entry name" value="Tyr_kinase_AS"/>
</dbReference>
<dbReference type="AlphaFoldDB" id="A0AA35XG90"/>
<keyword evidence="12" id="KW-0812">Transmembrane</keyword>
<dbReference type="GO" id="GO:0050793">
    <property type="term" value="P:regulation of developmental process"/>
    <property type="evidence" value="ECO:0007669"/>
    <property type="project" value="UniProtKB-ARBA"/>
</dbReference>
<dbReference type="InterPro" id="IPR017441">
    <property type="entry name" value="Protein_kinase_ATP_BS"/>
</dbReference>
<dbReference type="GO" id="GO:0005886">
    <property type="term" value="C:plasma membrane"/>
    <property type="evidence" value="ECO:0007669"/>
    <property type="project" value="TreeGrafter"/>
</dbReference>
<dbReference type="InterPro" id="IPR000719">
    <property type="entry name" value="Prot_kinase_dom"/>
</dbReference>
<dbReference type="PROSITE" id="PS50011">
    <property type="entry name" value="PROTEIN_KINASE_DOM"/>
    <property type="match status" value="1"/>
</dbReference>